<evidence type="ECO:0000313" key="3">
    <source>
        <dbReference type="Proteomes" id="UP001595859"/>
    </source>
</evidence>
<feature type="compositionally biased region" description="Low complexity" evidence="1">
    <location>
        <begin position="164"/>
        <end position="178"/>
    </location>
</feature>
<accession>A0ABV9S040</accession>
<feature type="region of interest" description="Disordered" evidence="1">
    <location>
        <begin position="103"/>
        <end position="127"/>
    </location>
</feature>
<organism evidence="2 3">
    <name type="scientific">Actinophytocola glycyrrhizae</name>
    <dbReference type="NCBI Taxonomy" id="2044873"/>
    <lineage>
        <taxon>Bacteria</taxon>
        <taxon>Bacillati</taxon>
        <taxon>Actinomycetota</taxon>
        <taxon>Actinomycetes</taxon>
        <taxon>Pseudonocardiales</taxon>
        <taxon>Pseudonocardiaceae</taxon>
    </lineage>
</organism>
<sequence>MSEYGFFVTAGDIHRWLTEGPGADSLDLAQDATRHEMERENQRADQIVSLSNSIQAGWQGEAGGRAYSAASPLAEHALKGADQLRMSQDLLSRQSGSFTDAANRVEPVPENPPENPLDDAFPFDNDIDKETRDYQSAAQNNFAVFREYDGASSYNETNMPSEYGTTNRPTGTVTVTPPADTIEVGDASGPRNGGGPDDATGPRDHGDPGGHGAGPGGFPGTGAPGTGHPGTVPAGGGQTTPNDHRPTPQPPYSYPPSYPPVNRPSPVPADPGGYAGGVPYGGHQGGTGLRGGGGPGGGAGGGARGFGPAPAPGPGAAAGAPAAEEAAARRAAQAAGARPGAAGPLGAPMGAGRTKDDEDTEHERKILIETDAEATFGSDELTAPQVIGDDEYED</sequence>
<feature type="compositionally biased region" description="Basic and acidic residues" evidence="1">
    <location>
        <begin position="353"/>
        <end position="368"/>
    </location>
</feature>
<feature type="compositionally biased region" description="Low complexity" evidence="1">
    <location>
        <begin position="314"/>
        <end position="352"/>
    </location>
</feature>
<feature type="compositionally biased region" description="Gly residues" evidence="1">
    <location>
        <begin position="209"/>
        <end position="238"/>
    </location>
</feature>
<proteinExistence type="predicted"/>
<evidence type="ECO:0000313" key="2">
    <source>
        <dbReference type="EMBL" id="MFC4854985.1"/>
    </source>
</evidence>
<protein>
    <recommendedName>
        <fullName evidence="4">PPE family protein</fullName>
    </recommendedName>
</protein>
<gene>
    <name evidence="2" type="ORF">ACFPCV_15880</name>
</gene>
<evidence type="ECO:0000256" key="1">
    <source>
        <dbReference type="SAM" id="MobiDB-lite"/>
    </source>
</evidence>
<dbReference type="RefSeq" id="WP_378056895.1">
    <property type="nucleotide sequence ID" value="NZ_JBHSIS010000006.1"/>
</dbReference>
<comment type="caution">
    <text evidence="2">The sequence shown here is derived from an EMBL/GenBank/DDBJ whole genome shotgun (WGS) entry which is preliminary data.</text>
</comment>
<dbReference type="EMBL" id="JBHSIS010000006">
    <property type="protein sequence ID" value="MFC4854985.1"/>
    <property type="molecule type" value="Genomic_DNA"/>
</dbReference>
<keyword evidence="3" id="KW-1185">Reference proteome</keyword>
<evidence type="ECO:0008006" key="4">
    <source>
        <dbReference type="Google" id="ProtNLM"/>
    </source>
</evidence>
<reference evidence="3" key="1">
    <citation type="journal article" date="2019" name="Int. J. Syst. Evol. Microbiol.">
        <title>The Global Catalogue of Microorganisms (GCM) 10K type strain sequencing project: providing services to taxonomists for standard genome sequencing and annotation.</title>
        <authorList>
            <consortium name="The Broad Institute Genomics Platform"/>
            <consortium name="The Broad Institute Genome Sequencing Center for Infectious Disease"/>
            <person name="Wu L."/>
            <person name="Ma J."/>
        </authorList>
    </citation>
    <scope>NUCLEOTIDE SEQUENCE [LARGE SCALE GENOMIC DNA]</scope>
    <source>
        <strain evidence="3">ZS-22-S1</strain>
    </source>
</reference>
<dbReference type="Gene3D" id="1.20.1260.20">
    <property type="entry name" value="PPE superfamily"/>
    <property type="match status" value="1"/>
</dbReference>
<feature type="compositionally biased region" description="Pro residues" evidence="1">
    <location>
        <begin position="247"/>
        <end position="269"/>
    </location>
</feature>
<feature type="region of interest" description="Disordered" evidence="1">
    <location>
        <begin position="152"/>
        <end position="394"/>
    </location>
</feature>
<dbReference type="Proteomes" id="UP001595859">
    <property type="component" value="Unassembled WGS sequence"/>
</dbReference>
<name>A0ABV9S040_9PSEU</name>
<feature type="compositionally biased region" description="Gly residues" evidence="1">
    <location>
        <begin position="273"/>
        <end position="305"/>
    </location>
</feature>
<dbReference type="InterPro" id="IPR038332">
    <property type="entry name" value="PPE_sf"/>
</dbReference>